<dbReference type="Proteomes" id="UP000633509">
    <property type="component" value="Unassembled WGS sequence"/>
</dbReference>
<evidence type="ECO:0000313" key="2">
    <source>
        <dbReference type="EMBL" id="MBE1583362.1"/>
    </source>
</evidence>
<reference evidence="2 3" key="1">
    <citation type="submission" date="2020-10" db="EMBL/GenBank/DDBJ databases">
        <title>Sequencing the genomes of 1000 actinobacteria strains.</title>
        <authorList>
            <person name="Klenk H.-P."/>
        </authorList>
    </citation>
    <scope>NUCLEOTIDE SEQUENCE [LARGE SCALE GENOMIC DNA]</scope>
    <source>
        <strain evidence="2 3">DSM 43173</strain>
    </source>
</reference>
<keyword evidence="1" id="KW-0472">Membrane</keyword>
<evidence type="ECO:0000313" key="3">
    <source>
        <dbReference type="Proteomes" id="UP000633509"/>
    </source>
</evidence>
<feature type="transmembrane region" description="Helical" evidence="1">
    <location>
        <begin position="6"/>
        <end position="26"/>
    </location>
</feature>
<name>A0ABR9LSV2_9ACTN</name>
<gene>
    <name evidence="2" type="ORF">H4W80_001620</name>
</gene>
<comment type="caution">
    <text evidence="2">The sequence shown here is derived from an EMBL/GenBank/DDBJ whole genome shotgun (WGS) entry which is preliminary data.</text>
</comment>
<sequence>MDWPPVAIVIVSVILGVAVVVTTFIARPRK</sequence>
<proteinExistence type="predicted"/>
<protein>
    <submittedName>
        <fullName evidence="2">Uncharacterized protein</fullName>
    </submittedName>
</protein>
<dbReference type="EMBL" id="JADBEK010000001">
    <property type="protein sequence ID" value="MBE1583362.1"/>
    <property type="molecule type" value="Genomic_DNA"/>
</dbReference>
<keyword evidence="1" id="KW-0812">Transmembrane</keyword>
<organism evidence="2 3">
    <name type="scientific">Nonomuraea angiospora</name>
    <dbReference type="NCBI Taxonomy" id="46172"/>
    <lineage>
        <taxon>Bacteria</taxon>
        <taxon>Bacillati</taxon>
        <taxon>Actinomycetota</taxon>
        <taxon>Actinomycetes</taxon>
        <taxon>Streptosporangiales</taxon>
        <taxon>Streptosporangiaceae</taxon>
        <taxon>Nonomuraea</taxon>
    </lineage>
</organism>
<evidence type="ECO:0000256" key="1">
    <source>
        <dbReference type="SAM" id="Phobius"/>
    </source>
</evidence>
<keyword evidence="3" id="KW-1185">Reference proteome</keyword>
<accession>A0ABR9LSV2</accession>
<keyword evidence="1" id="KW-1133">Transmembrane helix</keyword>